<reference evidence="1 2" key="1">
    <citation type="submission" date="2023-07" db="EMBL/GenBank/DDBJ databases">
        <title>Sequencing the genomes of 1000 actinobacteria strains.</title>
        <authorList>
            <person name="Klenk H.-P."/>
        </authorList>
    </citation>
    <scope>NUCLEOTIDE SEQUENCE [LARGE SCALE GENOMIC DNA]</scope>
    <source>
        <strain evidence="1 2">DSM 44710</strain>
    </source>
</reference>
<accession>A0ABT9MP09</accession>
<dbReference type="RefSeq" id="WP_306828181.1">
    <property type="nucleotide sequence ID" value="NZ_JAUSRA010000001.1"/>
</dbReference>
<proteinExistence type="predicted"/>
<dbReference type="Proteomes" id="UP001240984">
    <property type="component" value="Unassembled WGS sequence"/>
</dbReference>
<dbReference type="EMBL" id="JAUSRA010000001">
    <property type="protein sequence ID" value="MDP9793177.1"/>
    <property type="molecule type" value="Genomic_DNA"/>
</dbReference>
<sequence length="74" mass="8324">MPTRRLYAHVHSSGNRYPLLTLHADGSLTADDDEMADAIAGLRDTHGLSNEAIFHYMKNKANAYVKHVEEIEDE</sequence>
<evidence type="ECO:0000313" key="2">
    <source>
        <dbReference type="Proteomes" id="UP001240984"/>
    </source>
</evidence>
<evidence type="ECO:0000313" key="1">
    <source>
        <dbReference type="EMBL" id="MDP9793177.1"/>
    </source>
</evidence>
<name>A0ABT9MP09_9ACTN</name>
<keyword evidence="2" id="KW-1185">Reference proteome</keyword>
<protein>
    <submittedName>
        <fullName evidence="1">Uncharacterized protein</fullName>
    </submittedName>
</protein>
<gene>
    <name evidence="1" type="ORF">J2S43_001689</name>
</gene>
<organism evidence="1 2">
    <name type="scientific">Catenuloplanes nepalensis</name>
    <dbReference type="NCBI Taxonomy" id="587533"/>
    <lineage>
        <taxon>Bacteria</taxon>
        <taxon>Bacillati</taxon>
        <taxon>Actinomycetota</taxon>
        <taxon>Actinomycetes</taxon>
        <taxon>Micromonosporales</taxon>
        <taxon>Micromonosporaceae</taxon>
        <taxon>Catenuloplanes</taxon>
    </lineage>
</organism>
<comment type="caution">
    <text evidence="1">The sequence shown here is derived from an EMBL/GenBank/DDBJ whole genome shotgun (WGS) entry which is preliminary data.</text>
</comment>